<feature type="domain" description="VWFA" evidence="3">
    <location>
        <begin position="306"/>
        <end position="476"/>
    </location>
</feature>
<protein>
    <submittedName>
        <fullName evidence="4">CLCA1-like protein</fullName>
    </submittedName>
</protein>
<dbReference type="InterPro" id="IPR036465">
    <property type="entry name" value="vWFA_dom_sf"/>
</dbReference>
<evidence type="ECO:0000259" key="3">
    <source>
        <dbReference type="PROSITE" id="PS50234"/>
    </source>
</evidence>
<dbReference type="EMBL" id="CP111026">
    <property type="protein sequence ID" value="WAR27522.1"/>
    <property type="molecule type" value="Genomic_DNA"/>
</dbReference>
<evidence type="ECO:0000313" key="4">
    <source>
        <dbReference type="EMBL" id="WAR27522.1"/>
    </source>
</evidence>
<dbReference type="SMART" id="SM00327">
    <property type="entry name" value="VWA"/>
    <property type="match status" value="1"/>
</dbReference>
<feature type="signal peptide" evidence="2">
    <location>
        <begin position="1"/>
        <end position="15"/>
    </location>
</feature>
<dbReference type="InterPro" id="IPR002035">
    <property type="entry name" value="VWF_A"/>
</dbReference>
<proteinExistence type="predicted"/>
<keyword evidence="1" id="KW-0472">Membrane</keyword>
<accession>A0ABY7G2I9</accession>
<dbReference type="PROSITE" id="PS50234">
    <property type="entry name" value="VWFA"/>
    <property type="match status" value="1"/>
</dbReference>
<organism evidence="4 5">
    <name type="scientific">Mya arenaria</name>
    <name type="common">Soft-shell clam</name>
    <dbReference type="NCBI Taxonomy" id="6604"/>
    <lineage>
        <taxon>Eukaryota</taxon>
        <taxon>Metazoa</taxon>
        <taxon>Spiralia</taxon>
        <taxon>Lophotrochozoa</taxon>
        <taxon>Mollusca</taxon>
        <taxon>Bivalvia</taxon>
        <taxon>Autobranchia</taxon>
        <taxon>Heteroconchia</taxon>
        <taxon>Euheterodonta</taxon>
        <taxon>Imparidentia</taxon>
        <taxon>Neoheterodontei</taxon>
        <taxon>Myida</taxon>
        <taxon>Myoidea</taxon>
        <taxon>Myidae</taxon>
        <taxon>Mya</taxon>
    </lineage>
</organism>
<dbReference type="Pfam" id="PF08434">
    <property type="entry name" value="CLCA"/>
    <property type="match status" value="1"/>
</dbReference>
<dbReference type="InterPro" id="IPR013642">
    <property type="entry name" value="CLCA_N"/>
</dbReference>
<evidence type="ECO:0000256" key="1">
    <source>
        <dbReference type="SAM" id="Phobius"/>
    </source>
</evidence>
<evidence type="ECO:0000313" key="5">
    <source>
        <dbReference type="Proteomes" id="UP001164746"/>
    </source>
</evidence>
<feature type="transmembrane region" description="Helical" evidence="1">
    <location>
        <begin position="686"/>
        <end position="711"/>
    </location>
</feature>
<dbReference type="PANTHER" id="PTHR10579">
    <property type="entry name" value="CALCIUM-ACTIVATED CHLORIDE CHANNEL REGULATOR"/>
    <property type="match status" value="1"/>
</dbReference>
<dbReference type="Pfam" id="PF00092">
    <property type="entry name" value="VWA"/>
    <property type="match status" value="1"/>
</dbReference>
<gene>
    <name evidence="4" type="ORF">MAR_013226</name>
</gene>
<dbReference type="CDD" id="cd00198">
    <property type="entry name" value="vWFA"/>
    <property type="match status" value="1"/>
</dbReference>
<dbReference type="Proteomes" id="UP001164746">
    <property type="component" value="Chromosome 15"/>
</dbReference>
<dbReference type="SUPFAM" id="SSF53300">
    <property type="entry name" value="vWA-like"/>
    <property type="match status" value="1"/>
</dbReference>
<keyword evidence="2" id="KW-0732">Signal</keyword>
<name>A0ABY7G2I9_MYAAR</name>
<sequence>MILVILLTVCGFTSAIVLKDNGYEDVHIVIHDSVVENWELVERIKKVFTDASQHLFEATENRVYYRKINIKVPKAWTVTKEKYLSVPSLSLTSYVIVEEGIIQTPHVKPRGCGKEGQYMYLTPSFLLETGSTIWGSHESVIVHEWGHLRWGLYDEYAGQIKFYQHAGKWNPVRCTEKFEGMIGIGTSCNDRSSSKYCDYRHSGNKMHSKCRFCPSITQSTNTSIMSYQYVPSLTLFCDKDDPATPEWKRHNRQAPNRQNEVCGMRSAWEVMREHADFTDGASPVLPHDTYTSPEFSIIQETEAIRVFVLDVSGSMSGLKIKSLHDTGVYIVQEVLRNGSWLGIVLFSSSATRASEIIQITDSNAREELIQNLPSTANGGTCIGCGINSAIEMLETTFGSAKGCEIILMSDGDDGDQYEFTTAERKAISTGVVIHTVSISQAADPRMINLASETGGKHFNYLDQGSISFAAVFSEAVSGGVPGRDNQYVTILSESVHIPSDRLDFAFQIESGLGNDPDSLESDGIYSVYLLPKCLTNGRLNIRVTVNGQANNTYAIKFINGALSEDETSSYEIRYADDIDTIVDNFSSAKTLDIGNVSLTPKQSGMTETIVISVNAEETYVDTAYLGIAAVDEAGNQGKVSNIVSVVVAKGFRMSFEGETNYTETEDEIITAPVTTTSRSNVDDNHIGLIVGVSAGVVIGMVVIGLILFLVLRKRREQSSKEDVAKT</sequence>
<keyword evidence="1" id="KW-0812">Transmembrane</keyword>
<reference evidence="4" key="1">
    <citation type="submission" date="2022-11" db="EMBL/GenBank/DDBJ databases">
        <title>Centuries of genome instability and evolution in soft-shell clam transmissible cancer (bioRxiv).</title>
        <authorList>
            <person name="Hart S.F.M."/>
            <person name="Yonemitsu M.A."/>
            <person name="Giersch R.M."/>
            <person name="Beal B.F."/>
            <person name="Arriagada G."/>
            <person name="Davis B.W."/>
            <person name="Ostrander E.A."/>
            <person name="Goff S.P."/>
            <person name="Metzger M.J."/>
        </authorList>
    </citation>
    <scope>NUCLEOTIDE SEQUENCE</scope>
    <source>
        <strain evidence="4">MELC-2E11</strain>
        <tissue evidence="4">Siphon/mantle</tissue>
    </source>
</reference>
<keyword evidence="1" id="KW-1133">Transmembrane helix</keyword>
<dbReference type="Gene3D" id="3.40.50.410">
    <property type="entry name" value="von Willebrand factor, type A domain"/>
    <property type="match status" value="1"/>
</dbReference>
<evidence type="ECO:0000256" key="2">
    <source>
        <dbReference type="SAM" id="SignalP"/>
    </source>
</evidence>
<dbReference type="PANTHER" id="PTHR10579:SF177">
    <property type="entry name" value="CALCIUM-ACTIVATED CHLORIDE CHANNEL REGULATOR 4-LIKE PROTEIN"/>
    <property type="match status" value="1"/>
</dbReference>
<keyword evidence="5" id="KW-1185">Reference proteome</keyword>
<feature type="chain" id="PRO_5047116038" evidence="2">
    <location>
        <begin position="16"/>
        <end position="726"/>
    </location>
</feature>
<dbReference type="InterPro" id="IPR051266">
    <property type="entry name" value="CLCR"/>
</dbReference>